<dbReference type="GO" id="GO:0005886">
    <property type="term" value="C:plasma membrane"/>
    <property type="evidence" value="ECO:0007669"/>
    <property type="project" value="UniProtKB-SubCell"/>
</dbReference>
<proteinExistence type="inferred from homology"/>
<keyword evidence="3 16" id="KW-1003">Cell membrane</keyword>
<evidence type="ECO:0000313" key="19">
    <source>
        <dbReference type="EMBL" id="AKX59600.1"/>
    </source>
</evidence>
<evidence type="ECO:0000256" key="2">
    <source>
        <dbReference type="ARBA" id="ARBA00022448"/>
    </source>
</evidence>
<keyword evidence="21" id="KW-1185">Reference proteome</keyword>
<reference evidence="20" key="3">
    <citation type="journal article" date="2022" name="Sci. Total Environ.">
        <title>Prevalence, transmission, and molecular epidemiology of tet(X)-positive bacteria among humans, animals, and environmental niches in China: An epidemiological, and genomic-based study.</title>
        <authorList>
            <person name="Dong N."/>
            <person name="Zeng Y."/>
            <person name="Cai C."/>
            <person name="Sun C."/>
            <person name="Lu J."/>
            <person name="Liu C."/>
            <person name="Zhou H."/>
            <person name="Sun Q."/>
            <person name="Shu L."/>
            <person name="Wang H."/>
            <person name="Wang Y."/>
            <person name="Wang S."/>
            <person name="Wu C."/>
            <person name="Chan E.W."/>
            <person name="Chen G."/>
            <person name="Shen Z."/>
            <person name="Chen S."/>
            <person name="Zhang R."/>
        </authorList>
    </citation>
    <scope>NUCLEOTIDE SEQUENCE</scope>
    <source>
        <strain evidence="20">DF46-2-2</strain>
    </source>
</reference>
<accession>A0A0K1XDZ4</accession>
<evidence type="ECO:0000256" key="3">
    <source>
        <dbReference type="ARBA" id="ARBA00022475"/>
    </source>
</evidence>
<reference evidence="19 21" key="1">
    <citation type="journal article" date="2015" name="Genome Announc.">
        <title>Genome Sequences of Oblitimonas alkaliphila gen. nov. sp. nov. (Proposed), a Novel Bacterium of the Pseudomonadaceae Family.</title>
        <authorList>
            <person name="Lauer A.C."/>
            <person name="Nicholson A.C."/>
            <person name="Humrighouse B.W."/>
            <person name="Emery B."/>
            <person name="Drobish A."/>
            <person name="Juieng P."/>
            <person name="Loparev V."/>
            <person name="McQuiston J.R."/>
        </authorList>
    </citation>
    <scope>NUCLEOTIDE SEQUENCE [LARGE SCALE GENOMIC DNA]</scope>
    <source>
        <strain evidence="19 21">E5571</strain>
    </source>
</reference>
<evidence type="ECO:0000256" key="5">
    <source>
        <dbReference type="ARBA" id="ARBA00022547"/>
    </source>
</evidence>
<evidence type="ECO:0000256" key="17">
    <source>
        <dbReference type="RuleBase" id="RU003848"/>
    </source>
</evidence>
<keyword evidence="8 16" id="KW-1133">Transmembrane helix</keyword>
<evidence type="ECO:0000313" key="20">
    <source>
        <dbReference type="EMBL" id="MDM1696684.1"/>
    </source>
</evidence>
<keyword evidence="5 16" id="KW-0138">CF(0)</keyword>
<feature type="coiled-coil region" evidence="18">
    <location>
        <begin position="47"/>
        <end position="96"/>
    </location>
</feature>
<dbReference type="NCBIfam" id="NF004413">
    <property type="entry name" value="PRK05759.1-4"/>
    <property type="match status" value="1"/>
</dbReference>
<keyword evidence="4" id="KW-0997">Cell inner membrane</keyword>
<dbReference type="EMBL" id="CP012365">
    <property type="protein sequence ID" value="AKX59600.1"/>
    <property type="molecule type" value="Genomic_DNA"/>
</dbReference>
<evidence type="ECO:0000256" key="6">
    <source>
        <dbReference type="ARBA" id="ARBA00022692"/>
    </source>
</evidence>
<dbReference type="GO" id="GO:0046933">
    <property type="term" value="F:proton-transporting ATP synthase activity, rotational mechanism"/>
    <property type="evidence" value="ECO:0007669"/>
    <property type="project" value="UniProtKB-UniRule"/>
</dbReference>
<keyword evidence="11 16" id="KW-0066">ATP synthesis</keyword>
<comment type="subcellular location">
    <subcellularLocation>
        <location evidence="16">Cell membrane</location>
        <topology evidence="16">Single-pass membrane protein</topology>
    </subcellularLocation>
    <subcellularLocation>
        <location evidence="15">Endomembrane system</location>
        <topology evidence="15">Single-pass membrane protein</topology>
    </subcellularLocation>
</comment>
<dbReference type="RefSeq" id="WP_053100767.1">
    <property type="nucleotide sequence ID" value="NZ_CP012358.1"/>
</dbReference>
<dbReference type="GO" id="GO:0016787">
    <property type="term" value="F:hydrolase activity"/>
    <property type="evidence" value="ECO:0007669"/>
    <property type="project" value="UniProtKB-KW"/>
</dbReference>
<evidence type="ECO:0000256" key="12">
    <source>
        <dbReference type="ARBA" id="ARBA00025198"/>
    </source>
</evidence>
<dbReference type="CDD" id="cd06503">
    <property type="entry name" value="ATP-synt_Fo_b"/>
    <property type="match status" value="1"/>
</dbReference>
<dbReference type="FunFam" id="1.20.5.620:FF:000001">
    <property type="entry name" value="ATP synthase subunit b"/>
    <property type="match status" value="1"/>
</dbReference>
<dbReference type="Proteomes" id="UP000063953">
    <property type="component" value="Chromosome"/>
</dbReference>
<dbReference type="GO" id="GO:0045259">
    <property type="term" value="C:proton-transporting ATP synthase complex"/>
    <property type="evidence" value="ECO:0007669"/>
    <property type="project" value="UniProtKB-KW"/>
</dbReference>
<evidence type="ECO:0000256" key="7">
    <source>
        <dbReference type="ARBA" id="ARBA00022781"/>
    </source>
</evidence>
<evidence type="ECO:0000256" key="11">
    <source>
        <dbReference type="ARBA" id="ARBA00023310"/>
    </source>
</evidence>
<dbReference type="GO" id="GO:0012505">
    <property type="term" value="C:endomembrane system"/>
    <property type="evidence" value="ECO:0007669"/>
    <property type="project" value="UniProtKB-SubCell"/>
</dbReference>
<dbReference type="EMBL" id="JACANB010000005">
    <property type="protein sequence ID" value="MDM1696684.1"/>
    <property type="molecule type" value="Genomic_DNA"/>
</dbReference>
<dbReference type="InterPro" id="IPR005864">
    <property type="entry name" value="ATP_synth_F0_bsu_bac"/>
</dbReference>
<comment type="similarity">
    <text evidence="1 16 17">Belongs to the ATPase B chain family.</text>
</comment>
<sequence length="156" mass="17165">MNINMTLVGQLIAFAIFVWFCMKFVWPPITGAMDARQKKIAEGLDAAGRAEQDLKLAQEKASQTLRESKQTAAEILEKANKTANEIVEEAKQQARAEGERLIASAKTEIELEVSRVKEELRSQVSALAVTGAEKILESSIDSKAHNKLVEQLAAQL</sequence>
<keyword evidence="6 16" id="KW-0812">Transmembrane</keyword>
<dbReference type="OrthoDB" id="9788020at2"/>
<dbReference type="PANTHER" id="PTHR33445">
    <property type="entry name" value="ATP SYNTHASE SUBUNIT B', CHLOROPLASTIC"/>
    <property type="match status" value="1"/>
</dbReference>
<dbReference type="AlphaFoldDB" id="A0A0K1XDZ4"/>
<feature type="transmembrane region" description="Helical" evidence="16">
    <location>
        <begin position="6"/>
        <end position="26"/>
    </location>
</feature>
<keyword evidence="7 16" id="KW-0375">Hydrogen ion transport</keyword>
<dbReference type="InterPro" id="IPR050059">
    <property type="entry name" value="ATP_synthase_B_chain"/>
</dbReference>
<dbReference type="Gene3D" id="1.20.5.620">
    <property type="entry name" value="F1F0 ATP synthase subunit B, membrane domain"/>
    <property type="match status" value="1"/>
</dbReference>
<dbReference type="GeneID" id="93984368"/>
<keyword evidence="9 16" id="KW-0406">Ion transport</keyword>
<dbReference type="SUPFAM" id="SSF81573">
    <property type="entry name" value="F1F0 ATP synthase subunit B, membrane domain"/>
    <property type="match status" value="1"/>
</dbReference>
<evidence type="ECO:0000256" key="15">
    <source>
        <dbReference type="ARBA" id="ARBA00037847"/>
    </source>
</evidence>
<comment type="function">
    <text evidence="12 16">F(1)F(0) ATP synthase produces ATP from ADP in the presence of a proton or sodium gradient. F-type ATPases consist of two structural domains, F(1) containing the extramembraneous catalytic core and F(0) containing the membrane proton channel, linked together by a central stalk and a peripheral stalk. During catalysis, ATP synthesis in the catalytic domain of F(1) is coupled via a rotary mechanism of the central stalk subunits to proton translocation.</text>
</comment>
<dbReference type="PATRIC" id="fig|1697053.3.peg.1791"/>
<gene>
    <name evidence="16" type="primary">atpF</name>
    <name evidence="19" type="ORF">AKN88_06425</name>
    <name evidence="20" type="ORF">HX099_08445</name>
</gene>
<name>A0A0K1XDZ4_9GAMM</name>
<dbReference type="InterPro" id="IPR002146">
    <property type="entry name" value="ATP_synth_b/b'su_bac/chlpt"/>
</dbReference>
<evidence type="ECO:0000313" key="21">
    <source>
        <dbReference type="Proteomes" id="UP000063953"/>
    </source>
</evidence>
<evidence type="ECO:0000256" key="16">
    <source>
        <dbReference type="HAMAP-Rule" id="MF_01398"/>
    </source>
</evidence>
<dbReference type="STRING" id="1697053.AKN87_08815"/>
<evidence type="ECO:0000256" key="4">
    <source>
        <dbReference type="ARBA" id="ARBA00022519"/>
    </source>
</evidence>
<evidence type="ECO:0000256" key="18">
    <source>
        <dbReference type="SAM" id="Coils"/>
    </source>
</evidence>
<dbReference type="NCBIfam" id="NF004411">
    <property type="entry name" value="PRK05759.1-2"/>
    <property type="match status" value="1"/>
</dbReference>
<keyword evidence="10 16" id="KW-0472">Membrane</keyword>
<dbReference type="KEGG" id="pbb:AKN87_08815"/>
<evidence type="ECO:0000256" key="13">
    <source>
        <dbReference type="ARBA" id="ARBA00025614"/>
    </source>
</evidence>
<evidence type="ECO:0000256" key="10">
    <source>
        <dbReference type="ARBA" id="ARBA00023136"/>
    </source>
</evidence>
<reference evidence="20" key="2">
    <citation type="submission" date="2020-06" db="EMBL/GenBank/DDBJ databases">
        <authorList>
            <person name="Dong N."/>
        </authorList>
    </citation>
    <scope>NUCLEOTIDE SEQUENCE</scope>
    <source>
        <strain evidence="20">DF46-2-2</strain>
    </source>
</reference>
<comment type="function">
    <text evidence="13">Component of the F(0) channel, it forms part of the peripheral stalk, linking F(1) to F(0). The b'-subunit is a diverged and duplicated form of b found in plants and photosynthetic bacteria.</text>
</comment>
<dbReference type="Proteomes" id="UP001173465">
    <property type="component" value="Unassembled WGS sequence"/>
</dbReference>
<dbReference type="InterPro" id="IPR028987">
    <property type="entry name" value="ATP_synth_B-like_membr_sf"/>
</dbReference>
<dbReference type="Pfam" id="PF00430">
    <property type="entry name" value="ATP-synt_B"/>
    <property type="match status" value="1"/>
</dbReference>
<dbReference type="NCBIfam" id="TIGR01144">
    <property type="entry name" value="ATP_synt_b"/>
    <property type="match status" value="1"/>
</dbReference>
<dbReference type="GO" id="GO:0046961">
    <property type="term" value="F:proton-transporting ATPase activity, rotational mechanism"/>
    <property type="evidence" value="ECO:0007669"/>
    <property type="project" value="TreeGrafter"/>
</dbReference>
<evidence type="ECO:0000256" key="14">
    <source>
        <dbReference type="ARBA" id="ARBA00026054"/>
    </source>
</evidence>
<comment type="subunit">
    <text evidence="14">F-type ATPases have 2 components, F(1) - the catalytic core - and F(0) - the membrane proton channel. F(1) has five subunits: alpha(3), beta(3), gamma(1), delta(1), epsilon(1). F(0) has four main subunits: a(1), b(2) and c(10-14). The alpha and beta chains form an alternating ring which encloses part of the gamma chain. F(1) is attached to F(0) by a central stalk formed by the gamma and epsilon chains, while a peripheral stalk is formed by the delta and b chains.</text>
</comment>
<organism evidence="19 21">
    <name type="scientific">Thiopseudomonas alkaliphila</name>
    <dbReference type="NCBI Taxonomy" id="1697053"/>
    <lineage>
        <taxon>Bacteria</taxon>
        <taxon>Pseudomonadati</taxon>
        <taxon>Pseudomonadota</taxon>
        <taxon>Gammaproteobacteria</taxon>
        <taxon>Pseudomonadales</taxon>
        <taxon>Pseudomonadaceae</taxon>
        <taxon>Thiopseudomonas</taxon>
    </lineage>
</organism>
<dbReference type="HAMAP" id="MF_01398">
    <property type="entry name" value="ATP_synth_b_bprime"/>
    <property type="match status" value="1"/>
</dbReference>
<keyword evidence="19" id="KW-0378">Hydrolase</keyword>
<evidence type="ECO:0000256" key="9">
    <source>
        <dbReference type="ARBA" id="ARBA00023065"/>
    </source>
</evidence>
<keyword evidence="18" id="KW-0175">Coiled coil</keyword>
<evidence type="ECO:0000256" key="1">
    <source>
        <dbReference type="ARBA" id="ARBA00005513"/>
    </source>
</evidence>
<protein>
    <recommendedName>
        <fullName evidence="16">ATP synthase subunit b</fullName>
    </recommendedName>
    <alternativeName>
        <fullName evidence="16">ATP synthase F(0) sector subunit b</fullName>
    </alternativeName>
    <alternativeName>
        <fullName evidence="16">ATPase subunit I</fullName>
    </alternativeName>
    <alternativeName>
        <fullName evidence="16">F-type ATPase subunit b</fullName>
        <shortName evidence="16">F-ATPase subunit b</shortName>
    </alternativeName>
</protein>
<comment type="subunit">
    <text evidence="16">F-type ATPases have 2 components, F(1) - the catalytic core - and F(0) - the membrane proton channel. F(1) has five subunits: alpha(3), beta(3), gamma(1), delta(1), epsilon(1). F(0) has three main subunits: a(1), b(2) and c(10-14). The alpha and beta chains form an alternating ring which encloses part of the gamma chain. F(1) is attached to F(0) by a central stalk formed by the gamma and epsilon chains, while a peripheral stalk is formed by the delta and b chains.</text>
</comment>
<keyword evidence="2 16" id="KW-0813">Transport</keyword>
<dbReference type="PANTHER" id="PTHR33445:SF1">
    <property type="entry name" value="ATP SYNTHASE SUBUNIT B"/>
    <property type="match status" value="1"/>
</dbReference>
<evidence type="ECO:0000256" key="8">
    <source>
        <dbReference type="ARBA" id="ARBA00022989"/>
    </source>
</evidence>